<sequence>MFKLHKRDAKNNLLYVECWTSEEKLGIVHTGKVGKDGDTEEFAIGEKFKTSSEFLNHFKNHFKKLGYVEFNEADLTWLVVQFEMKSLKGNKRDHWLKDKVSEYLNEELGWRGIGHIDGFDMGEQIAFKGKYALNIFCEVYDEEKGIAAIKRCLREYRLDYTRIKIASRPYLSDGGFQLKYSAKKKDQTFSI</sequence>
<protein>
    <recommendedName>
        <fullName evidence="3">WGR domain-containing protein</fullName>
    </recommendedName>
</protein>
<dbReference type="EMBL" id="FPIY01000001">
    <property type="protein sequence ID" value="SFW23750.1"/>
    <property type="molecule type" value="Genomic_DNA"/>
</dbReference>
<evidence type="ECO:0000313" key="1">
    <source>
        <dbReference type="EMBL" id="SFW23750.1"/>
    </source>
</evidence>
<name>A0A1K1MP86_9FLAO</name>
<evidence type="ECO:0000313" key="2">
    <source>
        <dbReference type="Proteomes" id="UP000183257"/>
    </source>
</evidence>
<accession>A0A1K1MP86</accession>
<keyword evidence="2" id="KW-1185">Reference proteome</keyword>
<gene>
    <name evidence="1" type="ORF">SAMN05660313_00687</name>
</gene>
<reference evidence="2" key="1">
    <citation type="submission" date="2016-11" db="EMBL/GenBank/DDBJ databases">
        <authorList>
            <person name="Varghese N."/>
            <person name="Submissions S."/>
        </authorList>
    </citation>
    <scope>NUCLEOTIDE SEQUENCE [LARGE SCALE GENOMIC DNA]</scope>
    <source>
        <strain evidence="2">DSM 24786</strain>
    </source>
</reference>
<dbReference type="AlphaFoldDB" id="A0A1K1MP86"/>
<proteinExistence type="predicted"/>
<organism evidence="1 2">
    <name type="scientific">Cellulophaga fucicola</name>
    <dbReference type="NCBI Taxonomy" id="76595"/>
    <lineage>
        <taxon>Bacteria</taxon>
        <taxon>Pseudomonadati</taxon>
        <taxon>Bacteroidota</taxon>
        <taxon>Flavobacteriia</taxon>
        <taxon>Flavobacteriales</taxon>
        <taxon>Flavobacteriaceae</taxon>
        <taxon>Cellulophaga</taxon>
    </lineage>
</organism>
<dbReference type="RefSeq" id="WP_211435260.1">
    <property type="nucleotide sequence ID" value="NZ_FPIY01000001.1"/>
</dbReference>
<dbReference type="Proteomes" id="UP000183257">
    <property type="component" value="Unassembled WGS sequence"/>
</dbReference>
<evidence type="ECO:0008006" key="3">
    <source>
        <dbReference type="Google" id="ProtNLM"/>
    </source>
</evidence>
<dbReference type="STRING" id="76595.SAMN05660313_00687"/>